<dbReference type="EMBL" id="CP017141">
    <property type="protein sequence ID" value="AOM76252.1"/>
    <property type="molecule type" value="Genomic_DNA"/>
</dbReference>
<name>A0A1D7QC42_9SPHI</name>
<evidence type="ECO:0000313" key="1">
    <source>
        <dbReference type="EMBL" id="AOM76252.1"/>
    </source>
</evidence>
<dbReference type="OrthoDB" id="1234934at2"/>
<dbReference type="Proteomes" id="UP000094313">
    <property type="component" value="Chromosome"/>
</dbReference>
<gene>
    <name evidence="1" type="ORF">BFS30_03205</name>
</gene>
<sequence>MKKSPLTIVLLISILCLNINAIAQIIVPINPIVMTRVDTFGPGIPGNAPVALTVTLKRSTGFLTQTQSRTFAANANQTVNFTNFIGLNGIKFSVSLGGLSSQGIYYLPTALNETTVIPATDCGMMNIAGQYGYSVSITNTGPSQYVVRPVKLICHLCIPCNPPTLTKSK</sequence>
<evidence type="ECO:0000313" key="2">
    <source>
        <dbReference type="Proteomes" id="UP000094313"/>
    </source>
</evidence>
<keyword evidence="2" id="KW-1185">Reference proteome</keyword>
<dbReference type="KEGG" id="psty:BFS30_03205"/>
<organism evidence="1 2">
    <name type="scientific">Pedobacter steynii</name>
    <dbReference type="NCBI Taxonomy" id="430522"/>
    <lineage>
        <taxon>Bacteria</taxon>
        <taxon>Pseudomonadati</taxon>
        <taxon>Bacteroidota</taxon>
        <taxon>Sphingobacteriia</taxon>
        <taxon>Sphingobacteriales</taxon>
        <taxon>Sphingobacteriaceae</taxon>
        <taxon>Pedobacter</taxon>
    </lineage>
</organism>
<protein>
    <submittedName>
        <fullName evidence="1">Uncharacterized protein</fullName>
    </submittedName>
</protein>
<dbReference type="AlphaFoldDB" id="A0A1D7QC42"/>
<dbReference type="RefSeq" id="WP_069377948.1">
    <property type="nucleotide sequence ID" value="NZ_CP017141.1"/>
</dbReference>
<reference evidence="1 2" key="1">
    <citation type="submission" date="2016-08" db="EMBL/GenBank/DDBJ databases">
        <authorList>
            <person name="Seilhamer J.J."/>
        </authorList>
    </citation>
    <scope>NUCLEOTIDE SEQUENCE [LARGE SCALE GENOMIC DNA]</scope>
    <source>
        <strain evidence="1 2">DX4</strain>
    </source>
</reference>
<proteinExistence type="predicted"/>
<accession>A0A1D7QC42</accession>